<organism evidence="1 2">
    <name type="scientific">Caerostris darwini</name>
    <dbReference type="NCBI Taxonomy" id="1538125"/>
    <lineage>
        <taxon>Eukaryota</taxon>
        <taxon>Metazoa</taxon>
        <taxon>Ecdysozoa</taxon>
        <taxon>Arthropoda</taxon>
        <taxon>Chelicerata</taxon>
        <taxon>Arachnida</taxon>
        <taxon>Araneae</taxon>
        <taxon>Araneomorphae</taxon>
        <taxon>Entelegynae</taxon>
        <taxon>Araneoidea</taxon>
        <taxon>Araneidae</taxon>
        <taxon>Caerostris</taxon>
    </lineage>
</organism>
<evidence type="ECO:0000313" key="2">
    <source>
        <dbReference type="Proteomes" id="UP001054837"/>
    </source>
</evidence>
<gene>
    <name evidence="1" type="ORF">CDAR_384661</name>
</gene>
<sequence length="99" mass="11273">MYKEHRPPTPTYQPIFSMREIARITSRDEGFELFYMKKKSIKSIPGISLPAYFGNSELKHIRKVKSAPTVTPVKQPLAFSFELGSRLIGRTLCVLFPGV</sequence>
<keyword evidence="2" id="KW-1185">Reference proteome</keyword>
<protein>
    <submittedName>
        <fullName evidence="1">Uncharacterized protein</fullName>
    </submittedName>
</protein>
<accession>A0AAV4SQA3</accession>
<comment type="caution">
    <text evidence="1">The sequence shown here is derived from an EMBL/GenBank/DDBJ whole genome shotgun (WGS) entry which is preliminary data.</text>
</comment>
<name>A0AAV4SQA3_9ARAC</name>
<proteinExistence type="predicted"/>
<evidence type="ECO:0000313" key="1">
    <source>
        <dbReference type="EMBL" id="GIY34622.1"/>
    </source>
</evidence>
<dbReference type="AlphaFoldDB" id="A0AAV4SQA3"/>
<reference evidence="1 2" key="1">
    <citation type="submission" date="2021-06" db="EMBL/GenBank/DDBJ databases">
        <title>Caerostris darwini draft genome.</title>
        <authorList>
            <person name="Kono N."/>
            <person name="Arakawa K."/>
        </authorList>
    </citation>
    <scope>NUCLEOTIDE SEQUENCE [LARGE SCALE GENOMIC DNA]</scope>
</reference>
<dbReference type="EMBL" id="BPLQ01008082">
    <property type="protein sequence ID" value="GIY34622.1"/>
    <property type="molecule type" value="Genomic_DNA"/>
</dbReference>
<dbReference type="Proteomes" id="UP001054837">
    <property type="component" value="Unassembled WGS sequence"/>
</dbReference>